<dbReference type="InterPro" id="IPR011993">
    <property type="entry name" value="PH-like_dom_sf"/>
</dbReference>
<feature type="repeat" description="ANK" evidence="3">
    <location>
        <begin position="191"/>
        <end position="223"/>
    </location>
</feature>
<dbReference type="Gene3D" id="2.30.29.30">
    <property type="entry name" value="Pleckstrin-homology domain (PH domain)/Phosphotyrosine-binding domain (PTB)"/>
    <property type="match status" value="1"/>
</dbReference>
<dbReference type="PANTHER" id="PTHR24174:SF1">
    <property type="entry name" value="IP14385P"/>
    <property type="match status" value="1"/>
</dbReference>
<feature type="region of interest" description="Disordered" evidence="4">
    <location>
        <begin position="288"/>
        <end position="404"/>
    </location>
</feature>
<dbReference type="PROSITE" id="PS50088">
    <property type="entry name" value="ANK_REPEAT"/>
    <property type="match status" value="5"/>
</dbReference>
<dbReference type="InterPro" id="IPR013761">
    <property type="entry name" value="SAM/pointed_sf"/>
</dbReference>
<evidence type="ECO:0000256" key="1">
    <source>
        <dbReference type="ARBA" id="ARBA00022737"/>
    </source>
</evidence>
<dbReference type="GO" id="GO:0005829">
    <property type="term" value="C:cytosol"/>
    <property type="evidence" value="ECO:0007669"/>
    <property type="project" value="TreeGrafter"/>
</dbReference>
<feature type="region of interest" description="Disordered" evidence="4">
    <location>
        <begin position="524"/>
        <end position="571"/>
    </location>
</feature>
<dbReference type="Pfam" id="PF00536">
    <property type="entry name" value="SAM_1"/>
    <property type="match status" value="1"/>
</dbReference>
<dbReference type="SMART" id="SM00462">
    <property type="entry name" value="PTB"/>
    <property type="match status" value="1"/>
</dbReference>
<keyword evidence="1" id="KW-0677">Repeat</keyword>
<organism evidence="7 8">
    <name type="scientific">Chironomus riparius</name>
    <dbReference type="NCBI Taxonomy" id="315576"/>
    <lineage>
        <taxon>Eukaryota</taxon>
        <taxon>Metazoa</taxon>
        <taxon>Ecdysozoa</taxon>
        <taxon>Arthropoda</taxon>
        <taxon>Hexapoda</taxon>
        <taxon>Insecta</taxon>
        <taxon>Pterygota</taxon>
        <taxon>Neoptera</taxon>
        <taxon>Endopterygota</taxon>
        <taxon>Diptera</taxon>
        <taxon>Nematocera</taxon>
        <taxon>Chironomoidea</taxon>
        <taxon>Chironomidae</taxon>
        <taxon>Chironominae</taxon>
        <taxon>Chironomus</taxon>
    </lineage>
</organism>
<feature type="repeat" description="ANK" evidence="3">
    <location>
        <begin position="120"/>
        <end position="152"/>
    </location>
</feature>
<gene>
    <name evidence="7" type="ORF">CHIRRI_LOCUS9402</name>
</gene>
<feature type="domain" description="PID" evidence="5">
    <location>
        <begin position="1005"/>
        <end position="1149"/>
    </location>
</feature>
<dbReference type="InterPro" id="IPR036770">
    <property type="entry name" value="Ankyrin_rpt-contain_sf"/>
</dbReference>
<feature type="compositionally biased region" description="Polar residues" evidence="4">
    <location>
        <begin position="316"/>
        <end position="336"/>
    </location>
</feature>
<dbReference type="InterPro" id="IPR002110">
    <property type="entry name" value="Ankyrin_rpt"/>
</dbReference>
<feature type="compositionally biased region" description="Polar residues" evidence="4">
    <location>
        <begin position="1162"/>
        <end position="1172"/>
    </location>
</feature>
<dbReference type="CDD" id="cd01274">
    <property type="entry name" value="PTB_Anks"/>
    <property type="match status" value="1"/>
</dbReference>
<dbReference type="AlphaFoldDB" id="A0A9N9RYR8"/>
<feature type="repeat" description="ANK" evidence="3">
    <location>
        <begin position="223"/>
        <end position="255"/>
    </location>
</feature>
<dbReference type="Pfam" id="PF00640">
    <property type="entry name" value="PID"/>
    <property type="match status" value="1"/>
</dbReference>
<dbReference type="InterPro" id="IPR006020">
    <property type="entry name" value="PTB/PI_dom"/>
</dbReference>
<dbReference type="SMART" id="SM00248">
    <property type="entry name" value="ANK"/>
    <property type="match status" value="7"/>
</dbReference>
<dbReference type="SMART" id="SM00454">
    <property type="entry name" value="SAM"/>
    <property type="match status" value="2"/>
</dbReference>
<dbReference type="PANTHER" id="PTHR24174">
    <property type="entry name" value="ANKYRIN REPEAT AND STERILE ALPHA MOTIF DOMAIN-CONTAINING PROTEIN 1"/>
    <property type="match status" value="1"/>
</dbReference>
<dbReference type="PROSITE" id="PS50297">
    <property type="entry name" value="ANK_REP_REGION"/>
    <property type="match status" value="5"/>
</dbReference>
<sequence>MGKYDSSELIEASRKGDYSTVEKILNHHKSKKSAFHSLRRGVGVNTQDSSGYNALHHAALNGHNDVVHLLLSHDDINPNALDQRGSSALHLAAWAGHTDICKLLLKHPALPADPNCRTAEDETPLHFAAQHGHLTAIIELLTHGGDPNIVNVRDETPLDLAAQYGRLQVVQILVRAHNELLLPLKATSTPQYHTALHLASRNGHRDVVELLLAAGCNVNILTPNGSALHESAMCGKEKVVKALLKEGIDLDLTDRDGRTVFDLLDEFPAHVVHRIRTVINNYRKSTIYDSESDDPREVDRYPRRGNGSGYTEYRGGSTSNSNRGKARMQQPQQLNHRYQEHYDNYGGTTSPSSSMGSFGGGISPTPPHPAGVMVKITPRSVPLKPPRKSQSISPPSHPHTLHPISRSFDMLDYDIDHSLHHSSNDQLDCSSSTSSNHHYNNNNNNSSYNKNQKSNKTGNGSQRTPYEYLYLSQSGESDGQQKKSLKKKTTPSEEQKSESDYIIMNAPITIPADYDKKIVRVANPHRKLRRPKDGYSQESDTFVQVRRNPNEPPLSPTHYPKASTPEHAPPSVEQAENYIFSRIRPLSQEYKRCSGKLDFNKSPASASSGSLSSVSLSSSTDCVEEYHGDAPFAGLFKGSTMTLNNPNSTFTTHLSTFTQHLQHKDDPSRTHMTTTSSTNNNHHADEVNVERNVTLMSPFDEQEEWAKISEIMESFGSGIARESVFVNDIENEFRQRLGLKDFKSENGSDGKIIEDPIPEVDENLTPLKKWLVEINLEHLEEQLIENGYDNLDYLNGLIANENDLEICGISEKDRHVLLNEILKLPKPPTLLEANKNNKLNNNQHPILTADQWLTSIHLEEYVDVFKKHLYIDMEKIYTIWDIELQAVLEINKIGHRKRILYSLIGQRLEPPNIEEINEDTCSNNALDINNDESTDNNNKPQKVKPTPVVRSASSSRHKKNRMAPQPPVRANNLEIRSPSELLLTNQGSLQAQWKHSAAALIAGTIRYEVFYLGSTIIKELRGTESTRKSIQKLKKGALMTSSSPSHTSLIQTVKRPVCLAISHLGVQFIDIDSQGVICEHSVKNIDCACQDAEDLSHFAYITKDFDNNTHYCHVFNVDSMELATEIILTLGQAFEVAYQLALRETSSTPSSAGINGKRPMSLASTTSTSDNG</sequence>
<proteinExistence type="predicted"/>
<reference evidence="7" key="1">
    <citation type="submission" date="2022-01" db="EMBL/GenBank/DDBJ databases">
        <authorList>
            <person name="King R."/>
        </authorList>
    </citation>
    <scope>NUCLEOTIDE SEQUENCE</scope>
</reference>
<feature type="region of interest" description="Disordered" evidence="4">
    <location>
        <begin position="423"/>
        <end position="501"/>
    </location>
</feature>
<evidence type="ECO:0000313" key="8">
    <source>
        <dbReference type="Proteomes" id="UP001153620"/>
    </source>
</evidence>
<feature type="compositionally biased region" description="Basic and acidic residues" evidence="4">
    <location>
        <begin position="490"/>
        <end position="499"/>
    </location>
</feature>
<evidence type="ECO:0000256" key="3">
    <source>
        <dbReference type="PROSITE-ProRule" id="PRU00023"/>
    </source>
</evidence>
<dbReference type="Proteomes" id="UP001153620">
    <property type="component" value="Chromosome 3"/>
</dbReference>
<name>A0A9N9RYR8_9DIPT</name>
<keyword evidence="2 3" id="KW-0040">ANK repeat</keyword>
<feature type="compositionally biased region" description="Low complexity" evidence="4">
    <location>
        <begin position="670"/>
        <end position="681"/>
    </location>
</feature>
<dbReference type="OrthoDB" id="10039052at2759"/>
<feature type="domain" description="SAM" evidence="6">
    <location>
        <begin position="851"/>
        <end position="909"/>
    </location>
</feature>
<feature type="region of interest" description="Disordered" evidence="4">
    <location>
        <begin position="1147"/>
        <end position="1172"/>
    </location>
</feature>
<dbReference type="PRINTS" id="PR01415">
    <property type="entry name" value="ANKYRIN"/>
</dbReference>
<protein>
    <submittedName>
        <fullName evidence="7">Uncharacterized protein</fullName>
    </submittedName>
</protein>
<evidence type="ECO:0000259" key="6">
    <source>
        <dbReference type="PROSITE" id="PS50105"/>
    </source>
</evidence>
<dbReference type="SUPFAM" id="SSF48403">
    <property type="entry name" value="Ankyrin repeat"/>
    <property type="match status" value="1"/>
</dbReference>
<dbReference type="SUPFAM" id="SSF47769">
    <property type="entry name" value="SAM/Pointed domain"/>
    <property type="match status" value="2"/>
</dbReference>
<dbReference type="PROSITE" id="PS01179">
    <property type="entry name" value="PID"/>
    <property type="match status" value="1"/>
</dbReference>
<accession>A0A9N9RYR8</accession>
<feature type="compositionally biased region" description="Low complexity" evidence="4">
    <location>
        <begin position="346"/>
        <end position="356"/>
    </location>
</feature>
<dbReference type="Pfam" id="PF12796">
    <property type="entry name" value="Ank_2"/>
    <property type="match status" value="3"/>
</dbReference>
<evidence type="ECO:0000259" key="5">
    <source>
        <dbReference type="PROSITE" id="PS01179"/>
    </source>
</evidence>
<dbReference type="PROSITE" id="PS50105">
    <property type="entry name" value="SAM_DOMAIN"/>
    <property type="match status" value="1"/>
</dbReference>
<dbReference type="InterPro" id="IPR001660">
    <property type="entry name" value="SAM"/>
</dbReference>
<evidence type="ECO:0000256" key="4">
    <source>
        <dbReference type="SAM" id="MobiDB-lite"/>
    </source>
</evidence>
<reference evidence="7" key="2">
    <citation type="submission" date="2022-10" db="EMBL/GenBank/DDBJ databases">
        <authorList>
            <consortium name="ENA_rothamsted_submissions"/>
            <consortium name="culmorum"/>
            <person name="King R."/>
        </authorList>
    </citation>
    <scope>NUCLEOTIDE SEQUENCE</scope>
</reference>
<feature type="region of interest" description="Disordered" evidence="4">
    <location>
        <begin position="924"/>
        <end position="971"/>
    </location>
</feature>
<feature type="repeat" description="ANK" evidence="3">
    <location>
        <begin position="84"/>
        <end position="109"/>
    </location>
</feature>
<evidence type="ECO:0000313" key="7">
    <source>
        <dbReference type="EMBL" id="CAG9806547.1"/>
    </source>
</evidence>
<evidence type="ECO:0000256" key="2">
    <source>
        <dbReference type="ARBA" id="ARBA00023043"/>
    </source>
</evidence>
<keyword evidence="8" id="KW-1185">Reference proteome</keyword>
<dbReference type="EMBL" id="OU895879">
    <property type="protein sequence ID" value="CAG9806547.1"/>
    <property type="molecule type" value="Genomic_DNA"/>
</dbReference>
<feature type="repeat" description="ANK" evidence="3">
    <location>
        <begin position="50"/>
        <end position="73"/>
    </location>
</feature>
<dbReference type="Gene3D" id="1.10.150.50">
    <property type="entry name" value="Transcription Factor, Ets-1"/>
    <property type="match status" value="2"/>
</dbReference>
<dbReference type="Gene3D" id="1.25.40.20">
    <property type="entry name" value="Ankyrin repeat-containing domain"/>
    <property type="match status" value="2"/>
</dbReference>
<feature type="compositionally biased region" description="Low complexity" evidence="4">
    <location>
        <begin position="430"/>
        <end position="457"/>
    </location>
</feature>
<dbReference type="InterPro" id="IPR033635">
    <property type="entry name" value="ANKS1/Caskin"/>
</dbReference>
<feature type="compositionally biased region" description="Basic and acidic residues" evidence="4">
    <location>
        <begin position="293"/>
        <end position="302"/>
    </location>
</feature>
<feature type="region of interest" description="Disordered" evidence="4">
    <location>
        <begin position="662"/>
        <end position="682"/>
    </location>
</feature>
<dbReference type="SUPFAM" id="SSF50729">
    <property type="entry name" value="PH domain-like"/>
    <property type="match status" value="1"/>
</dbReference>